<dbReference type="NCBIfam" id="TIGR01068">
    <property type="entry name" value="thioredoxin"/>
    <property type="match status" value="1"/>
</dbReference>
<comment type="caution">
    <text evidence="9">The sequence shown here is derived from an EMBL/GenBank/DDBJ whole genome shotgun (WGS) entry which is preliminary data.</text>
</comment>
<dbReference type="InterPro" id="IPR013766">
    <property type="entry name" value="Thioredoxin_domain"/>
</dbReference>
<dbReference type="PANTHER" id="PTHR45663">
    <property type="entry name" value="GEO12009P1"/>
    <property type="match status" value="1"/>
</dbReference>
<evidence type="ECO:0000259" key="8">
    <source>
        <dbReference type="PROSITE" id="PS51352"/>
    </source>
</evidence>
<gene>
    <name evidence="9" type="primary">trxA</name>
    <name evidence="9" type="ORF">ACFSVN_11090</name>
</gene>
<dbReference type="SUPFAM" id="SSF52833">
    <property type="entry name" value="Thioredoxin-like"/>
    <property type="match status" value="1"/>
</dbReference>
<keyword evidence="4" id="KW-1015">Disulfide bond</keyword>
<dbReference type="Gene3D" id="3.40.30.10">
    <property type="entry name" value="Glutaredoxin"/>
    <property type="match status" value="1"/>
</dbReference>
<dbReference type="Pfam" id="PF00085">
    <property type="entry name" value="Thioredoxin"/>
    <property type="match status" value="1"/>
</dbReference>
<dbReference type="PROSITE" id="PS00194">
    <property type="entry name" value="THIOREDOXIN_1"/>
    <property type="match status" value="1"/>
</dbReference>
<evidence type="ECO:0000313" key="9">
    <source>
        <dbReference type="EMBL" id="MFD2532994.1"/>
    </source>
</evidence>
<evidence type="ECO:0000256" key="6">
    <source>
        <dbReference type="NCBIfam" id="TIGR01068"/>
    </source>
</evidence>
<feature type="domain" description="Thioredoxin" evidence="8">
    <location>
        <begin position="1"/>
        <end position="106"/>
    </location>
</feature>
<organism evidence="9 10">
    <name type="scientific">Gracilimonas halophila</name>
    <dbReference type="NCBI Taxonomy" id="1834464"/>
    <lineage>
        <taxon>Bacteria</taxon>
        <taxon>Pseudomonadati</taxon>
        <taxon>Balneolota</taxon>
        <taxon>Balneolia</taxon>
        <taxon>Balneolales</taxon>
        <taxon>Balneolaceae</taxon>
        <taxon>Gracilimonas</taxon>
    </lineage>
</organism>
<accession>A0ABW5JK71</accession>
<dbReference type="PRINTS" id="PR00421">
    <property type="entry name" value="THIOREDOXIN"/>
</dbReference>
<dbReference type="CDD" id="cd02947">
    <property type="entry name" value="TRX_family"/>
    <property type="match status" value="1"/>
</dbReference>
<name>A0ABW5JK71_9BACT</name>
<protein>
    <recommendedName>
        <fullName evidence="6 7">Thioredoxin</fullName>
    </recommendedName>
</protein>
<sequence length="111" mass="12977">MESTEIKKRSFNELINDETPVLVDFYADWCAPCKMMTPILQQLKSEMGDKLNIIKIDTERNPDVAIKYQVRGIPNLILFHKGNLIWQQAGVVQMPQLKQMIEQKLEQSWEN</sequence>
<dbReference type="PIRSF" id="PIRSF000077">
    <property type="entry name" value="Thioredoxin"/>
    <property type="match status" value="1"/>
</dbReference>
<evidence type="ECO:0000256" key="1">
    <source>
        <dbReference type="ARBA" id="ARBA00008987"/>
    </source>
</evidence>
<evidence type="ECO:0000256" key="4">
    <source>
        <dbReference type="ARBA" id="ARBA00023157"/>
    </source>
</evidence>
<dbReference type="PROSITE" id="PS51352">
    <property type="entry name" value="THIOREDOXIN_2"/>
    <property type="match status" value="1"/>
</dbReference>
<dbReference type="RefSeq" id="WP_390302483.1">
    <property type="nucleotide sequence ID" value="NZ_JBHULI010000025.1"/>
</dbReference>
<keyword evidence="10" id="KW-1185">Reference proteome</keyword>
<proteinExistence type="inferred from homology"/>
<keyword evidence="2" id="KW-0813">Transport</keyword>
<dbReference type="PANTHER" id="PTHR45663:SF11">
    <property type="entry name" value="GEO12009P1"/>
    <property type="match status" value="1"/>
</dbReference>
<reference evidence="10" key="1">
    <citation type="journal article" date="2019" name="Int. J. Syst. Evol. Microbiol.">
        <title>The Global Catalogue of Microorganisms (GCM) 10K type strain sequencing project: providing services to taxonomists for standard genome sequencing and annotation.</title>
        <authorList>
            <consortium name="The Broad Institute Genomics Platform"/>
            <consortium name="The Broad Institute Genome Sequencing Center for Infectious Disease"/>
            <person name="Wu L."/>
            <person name="Ma J."/>
        </authorList>
    </citation>
    <scope>NUCLEOTIDE SEQUENCE [LARGE SCALE GENOMIC DNA]</scope>
    <source>
        <strain evidence="10">KCTC 52042</strain>
    </source>
</reference>
<dbReference type="InterPro" id="IPR005746">
    <property type="entry name" value="Thioredoxin"/>
</dbReference>
<comment type="similarity">
    <text evidence="1 7">Belongs to the thioredoxin family.</text>
</comment>
<keyword evidence="3" id="KW-0249">Electron transport</keyword>
<evidence type="ECO:0000313" key="10">
    <source>
        <dbReference type="Proteomes" id="UP001597460"/>
    </source>
</evidence>
<evidence type="ECO:0000256" key="3">
    <source>
        <dbReference type="ARBA" id="ARBA00022982"/>
    </source>
</evidence>
<dbReference type="Proteomes" id="UP001597460">
    <property type="component" value="Unassembled WGS sequence"/>
</dbReference>
<keyword evidence="5" id="KW-0676">Redox-active center</keyword>
<evidence type="ECO:0000256" key="5">
    <source>
        <dbReference type="ARBA" id="ARBA00023284"/>
    </source>
</evidence>
<dbReference type="InterPro" id="IPR036249">
    <property type="entry name" value="Thioredoxin-like_sf"/>
</dbReference>
<dbReference type="EMBL" id="JBHULI010000025">
    <property type="protein sequence ID" value="MFD2532994.1"/>
    <property type="molecule type" value="Genomic_DNA"/>
</dbReference>
<evidence type="ECO:0000256" key="2">
    <source>
        <dbReference type="ARBA" id="ARBA00022448"/>
    </source>
</evidence>
<evidence type="ECO:0000256" key="7">
    <source>
        <dbReference type="PIRNR" id="PIRNR000077"/>
    </source>
</evidence>
<dbReference type="InterPro" id="IPR017937">
    <property type="entry name" value="Thioredoxin_CS"/>
</dbReference>